<reference evidence="2 3" key="1">
    <citation type="submission" date="2020-02" db="EMBL/GenBank/DDBJ databases">
        <authorList>
            <person name="Ferguson B K."/>
        </authorList>
    </citation>
    <scope>NUCLEOTIDE SEQUENCE [LARGE SCALE GENOMIC DNA]</scope>
</reference>
<dbReference type="AlphaFoldDB" id="A0A6H5IK24"/>
<dbReference type="EMBL" id="CADCXV010000835">
    <property type="protein sequence ID" value="CAB0036912.1"/>
    <property type="molecule type" value="Genomic_DNA"/>
</dbReference>
<sequence>MRGHAQNPTGYCSGNITQKRDRSKKARKKRSSRGRVDEATRRGNERVTTHLADVTGKDLVDLKLLRRR</sequence>
<evidence type="ECO:0000256" key="1">
    <source>
        <dbReference type="SAM" id="MobiDB-lite"/>
    </source>
</evidence>
<name>A0A6H5IK24_9HYME</name>
<gene>
    <name evidence="2" type="ORF">TBRA_LOCUS8754</name>
</gene>
<proteinExistence type="predicted"/>
<evidence type="ECO:0000313" key="2">
    <source>
        <dbReference type="EMBL" id="CAB0036912.1"/>
    </source>
</evidence>
<keyword evidence="3" id="KW-1185">Reference proteome</keyword>
<feature type="compositionally biased region" description="Polar residues" evidence="1">
    <location>
        <begin position="1"/>
        <end position="17"/>
    </location>
</feature>
<feature type="compositionally biased region" description="Basic residues" evidence="1">
    <location>
        <begin position="21"/>
        <end position="33"/>
    </location>
</feature>
<feature type="compositionally biased region" description="Basic and acidic residues" evidence="1">
    <location>
        <begin position="34"/>
        <end position="47"/>
    </location>
</feature>
<evidence type="ECO:0000313" key="3">
    <source>
        <dbReference type="Proteomes" id="UP000479190"/>
    </source>
</evidence>
<organism evidence="2 3">
    <name type="scientific">Trichogramma brassicae</name>
    <dbReference type="NCBI Taxonomy" id="86971"/>
    <lineage>
        <taxon>Eukaryota</taxon>
        <taxon>Metazoa</taxon>
        <taxon>Ecdysozoa</taxon>
        <taxon>Arthropoda</taxon>
        <taxon>Hexapoda</taxon>
        <taxon>Insecta</taxon>
        <taxon>Pterygota</taxon>
        <taxon>Neoptera</taxon>
        <taxon>Endopterygota</taxon>
        <taxon>Hymenoptera</taxon>
        <taxon>Apocrita</taxon>
        <taxon>Proctotrupomorpha</taxon>
        <taxon>Chalcidoidea</taxon>
        <taxon>Trichogrammatidae</taxon>
        <taxon>Trichogramma</taxon>
    </lineage>
</organism>
<accession>A0A6H5IK24</accession>
<protein>
    <submittedName>
        <fullName evidence="2">Uncharacterized protein</fullName>
    </submittedName>
</protein>
<feature type="region of interest" description="Disordered" evidence="1">
    <location>
        <begin position="1"/>
        <end position="47"/>
    </location>
</feature>
<dbReference type="Proteomes" id="UP000479190">
    <property type="component" value="Unassembled WGS sequence"/>
</dbReference>